<dbReference type="STRING" id="1257025.LEP1GSC203_0649"/>
<dbReference type="GO" id="GO:0016788">
    <property type="term" value="F:hydrolase activity, acting on ester bonds"/>
    <property type="evidence" value="ECO:0007669"/>
    <property type="project" value="UniProtKB-ARBA"/>
</dbReference>
<name>N1VZN3_9LEPT</name>
<evidence type="ECO:0000256" key="1">
    <source>
        <dbReference type="SAM" id="Phobius"/>
    </source>
</evidence>
<keyword evidence="1" id="KW-0812">Transmembrane</keyword>
<dbReference type="Proteomes" id="UP000012371">
    <property type="component" value="Unassembled WGS sequence"/>
</dbReference>
<dbReference type="SUPFAM" id="SSF52266">
    <property type="entry name" value="SGNH hydrolase"/>
    <property type="match status" value="1"/>
</dbReference>
<feature type="transmembrane region" description="Helical" evidence="1">
    <location>
        <begin position="46"/>
        <end position="66"/>
    </location>
</feature>
<accession>N1VZN3</accession>
<keyword evidence="3" id="KW-1185">Reference proteome</keyword>
<evidence type="ECO:0000313" key="3">
    <source>
        <dbReference type="Proteomes" id="UP000012371"/>
    </source>
</evidence>
<dbReference type="AlphaFoldDB" id="N1VZN3"/>
<evidence type="ECO:0000313" key="2">
    <source>
        <dbReference type="EMBL" id="EMY60861.1"/>
    </source>
</evidence>
<reference evidence="2" key="1">
    <citation type="submission" date="2013-03" db="EMBL/GenBank/DDBJ databases">
        <authorList>
            <person name="Harkins D.M."/>
            <person name="Durkin A.S."/>
            <person name="Brinkac L.M."/>
            <person name="Haft D.H."/>
            <person name="Selengut J.D."/>
            <person name="Sanka R."/>
            <person name="DePew J."/>
            <person name="Purushe J."/>
            <person name="Hartskeerl R.A."/>
            <person name="Ahmed A."/>
            <person name="van der Linden H."/>
            <person name="Goris M.G.A."/>
            <person name="Vinetz J.M."/>
            <person name="Sutton G.G."/>
            <person name="Nierman W.C."/>
            <person name="Fouts D.E."/>
        </authorList>
    </citation>
    <scope>NUCLEOTIDE SEQUENCE [LARGE SCALE GENOMIC DNA]</scope>
    <source>
        <strain evidence="2">LT 11-33</strain>
    </source>
</reference>
<dbReference type="EMBL" id="AOGW02000011">
    <property type="protein sequence ID" value="EMY60861.1"/>
    <property type="molecule type" value="Genomic_DNA"/>
</dbReference>
<sequence length="398" mass="47464">MRNCRRNQLLFWNVSYGIKNRYMVSKFLSSAMKKVRSLFYFLPKKLYTGLFVFSFFVFIILTFRFLDFLSLSFHSPFGHYHFPKNQEIPFFRMVDKEMGKIGELGIRRGTLKPEANCKYLLLGDSQTFGSGIFWKDTFSEILNRETECQWTNAGVPGFTLENEFSLYETIKSNISFDRVYLFVYGNDIYETGDTPDYLHFVKRQTWYVHSLLFVFPEQTRLYLKTKYFQTIQKRMELELERVSKLEIQKPQISSSKKEEFITLRGLYNLSPDYLIGSLDTKTYSKTNFNRWTRALRLLNEKILADKKELVIVYIPLEVEYDPIRFQIYKEIGFEMNENWIQSDSDFISDIKAVAKENKIPLIDLRKFMRFRSDLLQKEDIHLNETATRLISDIIKQKL</sequence>
<keyword evidence="1" id="KW-0472">Membrane</keyword>
<dbReference type="Gene3D" id="3.40.50.1110">
    <property type="entry name" value="SGNH hydrolase"/>
    <property type="match status" value="2"/>
</dbReference>
<comment type="caution">
    <text evidence="2">The sequence shown here is derived from an EMBL/GenBank/DDBJ whole genome shotgun (WGS) entry which is preliminary data.</text>
</comment>
<protein>
    <submittedName>
        <fullName evidence="2">GDSL-like lipase/acylhydrolase family protein</fullName>
    </submittedName>
</protein>
<gene>
    <name evidence="2" type="ORF">LEP1GSC203_0649</name>
</gene>
<proteinExistence type="predicted"/>
<dbReference type="InterPro" id="IPR036514">
    <property type="entry name" value="SGNH_hydro_sf"/>
</dbReference>
<organism evidence="2 3">
    <name type="scientific">Leptospira terpstrae serovar Hualin str. LT 11-33 = ATCC 700639</name>
    <dbReference type="NCBI Taxonomy" id="1257025"/>
    <lineage>
        <taxon>Bacteria</taxon>
        <taxon>Pseudomonadati</taxon>
        <taxon>Spirochaetota</taxon>
        <taxon>Spirochaetia</taxon>
        <taxon>Leptospirales</taxon>
        <taxon>Leptospiraceae</taxon>
        <taxon>Leptospira</taxon>
    </lineage>
</organism>
<keyword evidence="1" id="KW-1133">Transmembrane helix</keyword>